<proteinExistence type="predicted"/>
<evidence type="ECO:0000256" key="1">
    <source>
        <dbReference type="SAM" id="MobiDB-lite"/>
    </source>
</evidence>
<dbReference type="OrthoDB" id="5568302at2"/>
<dbReference type="Proteomes" id="UP000031843">
    <property type="component" value="Chromosome main"/>
</dbReference>
<evidence type="ECO:0000259" key="2">
    <source>
        <dbReference type="Pfam" id="PF03886"/>
    </source>
</evidence>
<feature type="region of interest" description="Disordered" evidence="1">
    <location>
        <begin position="1"/>
        <end position="45"/>
    </location>
</feature>
<reference evidence="3 4" key="1">
    <citation type="journal article" date="2015" name="Genome Announc.">
        <title>Complete Genome Sequence of Cupriavidus basilensis 4G11, Isolated from the Oak Ridge Field Research Center Site.</title>
        <authorList>
            <person name="Ray J."/>
            <person name="Waters R.J."/>
            <person name="Skerker J.M."/>
            <person name="Kuehl J.V."/>
            <person name="Price M.N."/>
            <person name="Huang J."/>
            <person name="Chakraborty R."/>
            <person name="Arkin A.P."/>
            <person name="Deutschbauer A."/>
        </authorList>
    </citation>
    <scope>NUCLEOTIDE SEQUENCE [LARGE SCALE GENOMIC DNA]</scope>
    <source>
        <strain evidence="3">4G11</strain>
    </source>
</reference>
<sequence length="243" mass="25845">MPRTYALAARPPRLARQAGAANPSSKPRHIMMRNAQTRPDGRDTPGTFALPRRLAAGVALACLLLGGCALTPSTPTITYDLGPPTGAAPDAAHLPKMRVAQTDGPTWLDGNSLYYRLHYAQAERLQPYATQRWVMSPVRLFDDRLREAVASRGALTWFGDTAAPALKIDVLEFEQVFDSASASRGVIRVRATVFRSGLIGQKTFVVAQPAATADGAGGVKALATGSDAAIAAILDWVATLPLQ</sequence>
<accession>A0A0C4XYK3</accession>
<dbReference type="KEGG" id="cbw:RR42_m0132"/>
<name>A0A0C4XYK3_9BURK</name>
<feature type="domain" description="ABC-type transport auxiliary lipoprotein component" evidence="2">
    <location>
        <begin position="79"/>
        <end position="233"/>
    </location>
</feature>
<evidence type="ECO:0000313" key="3">
    <source>
        <dbReference type="EMBL" id="AJG17547.1"/>
    </source>
</evidence>
<dbReference type="Pfam" id="PF03886">
    <property type="entry name" value="ABC_trans_aux"/>
    <property type="match status" value="1"/>
</dbReference>
<dbReference type="EMBL" id="CP010536">
    <property type="protein sequence ID" value="AJG17547.1"/>
    <property type="molecule type" value="Genomic_DNA"/>
</dbReference>
<gene>
    <name evidence="3" type="ORF">RR42_m0132</name>
</gene>
<dbReference type="AlphaFoldDB" id="A0A0C4XYK3"/>
<organism evidence="3 4">
    <name type="scientific">Cupriavidus basilensis</name>
    <dbReference type="NCBI Taxonomy" id="68895"/>
    <lineage>
        <taxon>Bacteria</taxon>
        <taxon>Pseudomonadati</taxon>
        <taxon>Pseudomonadota</taxon>
        <taxon>Betaproteobacteria</taxon>
        <taxon>Burkholderiales</taxon>
        <taxon>Burkholderiaceae</taxon>
        <taxon>Cupriavidus</taxon>
    </lineage>
</organism>
<dbReference type="STRING" id="68895.RR42_m0132"/>
<evidence type="ECO:0000313" key="4">
    <source>
        <dbReference type="Proteomes" id="UP000031843"/>
    </source>
</evidence>
<keyword evidence="3" id="KW-0449">Lipoprotein</keyword>
<feature type="compositionally biased region" description="Low complexity" evidence="1">
    <location>
        <begin position="1"/>
        <end position="21"/>
    </location>
</feature>
<dbReference type="InterPro" id="IPR005586">
    <property type="entry name" value="ABC_trans_aux"/>
</dbReference>
<keyword evidence="4" id="KW-1185">Reference proteome</keyword>
<dbReference type="SUPFAM" id="SSF159594">
    <property type="entry name" value="XCC0632-like"/>
    <property type="match status" value="1"/>
</dbReference>
<protein>
    <submittedName>
        <fullName evidence="3">Putative lipoprotein</fullName>
    </submittedName>
</protein>
<dbReference type="Gene3D" id="3.40.50.10610">
    <property type="entry name" value="ABC-type transport auxiliary lipoprotein component"/>
    <property type="match status" value="1"/>
</dbReference>